<gene>
    <name evidence="6" type="ORF">SAMN06296065_101254</name>
</gene>
<dbReference type="PIRSF" id="PIRSF001217">
    <property type="entry name" value="Protease_4_SppA"/>
    <property type="match status" value="1"/>
</dbReference>
<feature type="domain" description="Peptidase S49" evidence="5">
    <location>
        <begin position="381"/>
        <end position="531"/>
    </location>
</feature>
<dbReference type="Proteomes" id="UP001157910">
    <property type="component" value="Unassembled WGS sequence"/>
</dbReference>
<dbReference type="EMBL" id="FXUI01000001">
    <property type="protein sequence ID" value="SMP52232.1"/>
    <property type="molecule type" value="Genomic_DNA"/>
</dbReference>
<sequence>MRFARKVWKLLVAVKDALTLLFLLAFFGAIYAVLMARPVGGRVEEGALLLRLDGTIVEEKSAADPFGLLMASGGQIGEFQARDVERSLRLAATDTRIKAVVLDLSRFLGGSYVHLHGIGEAMDAVRKAGKPVLTFANAYADDGVQLAAHASEAWVDPMGGAIVTGPGGNLQFYKGLFDKYGVTAHVFRVGTYKSAVEPYLRSDLSPEAREDFKMVLDAQWNALRAEIARARPKAQIDRVVSDPVGWTRASGNDLAKAARAAGLVDRIGDQTEFEKRVEKLVGVSTMARDDTDAPGYAHTPLKTWLAAHPEKAEGAGIAVVTIAGEIVDGKAGPGRAGGDRIARLLDENRDAGMKALVVRINSPGGSVMASERIRRAIQRWRDAKIPVVVSMGPVAASGGYWVSTPAQRIFAEPATLTGSIGVFGFMPSFEKTLADFGVTSDGVRTTPLAGQPDLLGGLTPEVEAILQGSVEGIYGRFVGLVGQSRGKSAQEVDSIAQGRVWPGAEGQRIGLVDQMGGLDDALAHAAKLAGVGNGKWYAEYLMEPADPFTSLLESLMPASREQAGAYDVPGLLAARQRMQMVQAVSGLESVLGAQGIQAYCLSCGAAPGDRSVPKPPRGDSPMMLVARLVGLR</sequence>
<dbReference type="CDD" id="cd07018">
    <property type="entry name" value="S49_SppA_67K_type"/>
    <property type="match status" value="1"/>
</dbReference>
<keyword evidence="7" id="KW-1185">Reference proteome</keyword>
<dbReference type="Gene3D" id="6.20.330.10">
    <property type="match status" value="1"/>
</dbReference>
<evidence type="ECO:0000313" key="6">
    <source>
        <dbReference type="EMBL" id="SMP52232.1"/>
    </source>
</evidence>
<dbReference type="NCBIfam" id="TIGR00705">
    <property type="entry name" value="SppA_67K"/>
    <property type="match status" value="1"/>
</dbReference>
<dbReference type="Gene3D" id="3.90.226.10">
    <property type="entry name" value="2-enoyl-CoA Hydratase, Chain A, domain 1"/>
    <property type="match status" value="3"/>
</dbReference>
<evidence type="ECO:0000256" key="1">
    <source>
        <dbReference type="ARBA" id="ARBA00008683"/>
    </source>
</evidence>
<comment type="caution">
    <text evidence="6">The sequence shown here is derived from an EMBL/GenBank/DDBJ whole genome shotgun (WGS) entry which is preliminary data.</text>
</comment>
<dbReference type="PANTHER" id="PTHR33209">
    <property type="entry name" value="PROTEASE 4"/>
    <property type="match status" value="1"/>
</dbReference>
<dbReference type="SUPFAM" id="SSF52096">
    <property type="entry name" value="ClpP/crotonase"/>
    <property type="match status" value="2"/>
</dbReference>
<dbReference type="InterPro" id="IPR002142">
    <property type="entry name" value="Peptidase_S49"/>
</dbReference>
<dbReference type="RefSeq" id="WP_283404882.1">
    <property type="nucleotide sequence ID" value="NZ_FXUI01000001.1"/>
</dbReference>
<keyword evidence="4" id="KW-0720">Serine protease</keyword>
<organism evidence="6 7">
    <name type="scientific">Novosphingobium panipatense</name>
    <dbReference type="NCBI Taxonomy" id="428991"/>
    <lineage>
        <taxon>Bacteria</taxon>
        <taxon>Pseudomonadati</taxon>
        <taxon>Pseudomonadota</taxon>
        <taxon>Alphaproteobacteria</taxon>
        <taxon>Sphingomonadales</taxon>
        <taxon>Sphingomonadaceae</taxon>
        <taxon>Novosphingobium</taxon>
    </lineage>
</organism>
<protein>
    <submittedName>
        <fullName evidence="6">Protease-4</fullName>
    </submittedName>
</protein>
<keyword evidence="3" id="KW-0378">Hydrolase</keyword>
<evidence type="ECO:0000256" key="4">
    <source>
        <dbReference type="ARBA" id="ARBA00022825"/>
    </source>
</evidence>
<dbReference type="Pfam" id="PF01343">
    <property type="entry name" value="Peptidase_S49"/>
    <property type="match status" value="2"/>
</dbReference>
<dbReference type="CDD" id="cd07023">
    <property type="entry name" value="S49_Sppa_N_C"/>
    <property type="match status" value="1"/>
</dbReference>
<proteinExistence type="inferred from homology"/>
<dbReference type="InterPro" id="IPR029045">
    <property type="entry name" value="ClpP/crotonase-like_dom_sf"/>
</dbReference>
<reference evidence="6 7" key="1">
    <citation type="submission" date="2017-05" db="EMBL/GenBank/DDBJ databases">
        <authorList>
            <person name="Varghese N."/>
            <person name="Submissions S."/>
        </authorList>
    </citation>
    <scope>NUCLEOTIDE SEQUENCE [LARGE SCALE GENOMIC DNA]</scope>
    <source>
        <strain evidence="6 7">SM16</strain>
    </source>
</reference>
<evidence type="ECO:0000313" key="7">
    <source>
        <dbReference type="Proteomes" id="UP001157910"/>
    </source>
</evidence>
<dbReference type="InterPro" id="IPR004634">
    <property type="entry name" value="Pept_S49_pIV"/>
</dbReference>
<feature type="domain" description="Peptidase S49" evidence="5">
    <location>
        <begin position="126"/>
        <end position="283"/>
    </location>
</feature>
<accession>A0ABY1Q070</accession>
<dbReference type="InterPro" id="IPR047217">
    <property type="entry name" value="S49_SppA_67K_type_N"/>
</dbReference>
<evidence type="ECO:0000259" key="5">
    <source>
        <dbReference type="Pfam" id="PF01343"/>
    </source>
</evidence>
<dbReference type="GO" id="GO:0008233">
    <property type="term" value="F:peptidase activity"/>
    <property type="evidence" value="ECO:0007669"/>
    <property type="project" value="UniProtKB-KW"/>
</dbReference>
<evidence type="ECO:0000256" key="2">
    <source>
        <dbReference type="ARBA" id="ARBA00022670"/>
    </source>
</evidence>
<name>A0ABY1Q070_9SPHN</name>
<comment type="similarity">
    <text evidence="1">Belongs to the peptidase S49 family.</text>
</comment>
<dbReference type="GO" id="GO:0006508">
    <property type="term" value="P:proteolysis"/>
    <property type="evidence" value="ECO:0007669"/>
    <property type="project" value="UniProtKB-KW"/>
</dbReference>
<evidence type="ECO:0000256" key="3">
    <source>
        <dbReference type="ARBA" id="ARBA00022801"/>
    </source>
</evidence>
<keyword evidence="2 6" id="KW-0645">Protease</keyword>
<dbReference type="PANTHER" id="PTHR33209:SF1">
    <property type="entry name" value="PEPTIDASE S49 DOMAIN-CONTAINING PROTEIN"/>
    <property type="match status" value="1"/>
</dbReference>
<dbReference type="InterPro" id="IPR047272">
    <property type="entry name" value="S49_SppA_C"/>
</dbReference>